<dbReference type="InterPro" id="IPR035896">
    <property type="entry name" value="AN1-like_Znf"/>
</dbReference>
<dbReference type="SMART" id="SM00154">
    <property type="entry name" value="ZnF_AN1"/>
    <property type="match status" value="1"/>
</dbReference>
<feature type="region of interest" description="Disordered" evidence="5">
    <location>
        <begin position="1"/>
        <end position="74"/>
    </location>
</feature>
<evidence type="ECO:0000259" key="6">
    <source>
        <dbReference type="PROSITE" id="PS51039"/>
    </source>
</evidence>
<sequence length="315" mass="36285">MTQHGIVHSAEQYMTDVEMPKEVAQNQKFQQSSKVQNEKKPEKQKKKKKNTQPQRDSQKQNEQQRKIDDGKQEKESYYQSLLKEFVTLARSDRYIVVRKSSECKVSLEYVDTSEKTKNTSGGRAKLSDKQPYSDEAKTQNKTDSTNNSSVKTQATDISSAERVNPEVNSKTKTVEKTIEKQTDLKPCEQTGINKTENKRKEKVNKKIRKKQEPEDFDSLIAEFQEMDKRCPWNACKVPTELVGLSCVHCKKRFCITHGLPELHGCGEAARRAARQDFRHPPPPKPNAFKRNAISKKLEKKLAQMAEERKPQKKET</sequence>
<evidence type="ECO:0000256" key="3">
    <source>
        <dbReference type="ARBA" id="ARBA00022833"/>
    </source>
</evidence>
<protein>
    <recommendedName>
        <fullName evidence="6">AN1-type domain-containing protein</fullName>
    </recommendedName>
</protein>
<evidence type="ECO:0000313" key="8">
    <source>
        <dbReference type="Proteomes" id="UP001148838"/>
    </source>
</evidence>
<accession>A0ABQ8T0C5</accession>
<dbReference type="Pfam" id="PF01428">
    <property type="entry name" value="zf-AN1"/>
    <property type="match status" value="1"/>
</dbReference>
<dbReference type="Gene3D" id="4.10.1110.10">
    <property type="entry name" value="AN1-like Zinc finger"/>
    <property type="match status" value="1"/>
</dbReference>
<organism evidence="7 8">
    <name type="scientific">Periplaneta americana</name>
    <name type="common">American cockroach</name>
    <name type="synonym">Blatta americana</name>
    <dbReference type="NCBI Taxonomy" id="6978"/>
    <lineage>
        <taxon>Eukaryota</taxon>
        <taxon>Metazoa</taxon>
        <taxon>Ecdysozoa</taxon>
        <taxon>Arthropoda</taxon>
        <taxon>Hexapoda</taxon>
        <taxon>Insecta</taxon>
        <taxon>Pterygota</taxon>
        <taxon>Neoptera</taxon>
        <taxon>Polyneoptera</taxon>
        <taxon>Dictyoptera</taxon>
        <taxon>Blattodea</taxon>
        <taxon>Blattoidea</taxon>
        <taxon>Blattidae</taxon>
        <taxon>Blattinae</taxon>
        <taxon>Periplaneta</taxon>
    </lineage>
</organism>
<evidence type="ECO:0000256" key="2">
    <source>
        <dbReference type="ARBA" id="ARBA00022771"/>
    </source>
</evidence>
<keyword evidence="3" id="KW-0862">Zinc</keyword>
<keyword evidence="8" id="KW-1185">Reference proteome</keyword>
<keyword evidence="2 4" id="KW-0863">Zinc-finger</keyword>
<feature type="compositionally biased region" description="Basic and acidic residues" evidence="5">
    <location>
        <begin position="56"/>
        <end position="74"/>
    </location>
</feature>
<dbReference type="EMBL" id="JAJSOF020000017">
    <property type="protein sequence ID" value="KAJ4439367.1"/>
    <property type="molecule type" value="Genomic_DNA"/>
</dbReference>
<feature type="compositionally biased region" description="Polar residues" evidence="5">
    <location>
        <begin position="24"/>
        <end position="33"/>
    </location>
</feature>
<dbReference type="InterPro" id="IPR000058">
    <property type="entry name" value="Znf_AN1"/>
</dbReference>
<feature type="region of interest" description="Disordered" evidence="5">
    <location>
        <begin position="107"/>
        <end position="178"/>
    </location>
</feature>
<dbReference type="PROSITE" id="PS51039">
    <property type="entry name" value="ZF_AN1"/>
    <property type="match status" value="1"/>
</dbReference>
<evidence type="ECO:0000256" key="4">
    <source>
        <dbReference type="PROSITE-ProRule" id="PRU00449"/>
    </source>
</evidence>
<feature type="compositionally biased region" description="Polar residues" evidence="5">
    <location>
        <begin position="141"/>
        <end position="158"/>
    </location>
</feature>
<keyword evidence="1" id="KW-0479">Metal-binding</keyword>
<dbReference type="SUPFAM" id="SSF118310">
    <property type="entry name" value="AN1-like Zinc finger"/>
    <property type="match status" value="1"/>
</dbReference>
<dbReference type="Proteomes" id="UP001148838">
    <property type="component" value="Unassembled WGS sequence"/>
</dbReference>
<proteinExistence type="predicted"/>
<feature type="compositionally biased region" description="Basic and acidic residues" evidence="5">
    <location>
        <begin position="125"/>
        <end position="140"/>
    </location>
</feature>
<evidence type="ECO:0000256" key="1">
    <source>
        <dbReference type="ARBA" id="ARBA00022723"/>
    </source>
</evidence>
<evidence type="ECO:0000256" key="5">
    <source>
        <dbReference type="SAM" id="MobiDB-lite"/>
    </source>
</evidence>
<evidence type="ECO:0000313" key="7">
    <source>
        <dbReference type="EMBL" id="KAJ4439367.1"/>
    </source>
</evidence>
<reference evidence="7 8" key="1">
    <citation type="journal article" date="2022" name="Allergy">
        <title>Genome assembly and annotation of Periplaneta americana reveal a comprehensive cockroach allergen profile.</title>
        <authorList>
            <person name="Wang L."/>
            <person name="Xiong Q."/>
            <person name="Saelim N."/>
            <person name="Wang L."/>
            <person name="Nong W."/>
            <person name="Wan A.T."/>
            <person name="Shi M."/>
            <person name="Liu X."/>
            <person name="Cao Q."/>
            <person name="Hui J.H.L."/>
            <person name="Sookrung N."/>
            <person name="Leung T.F."/>
            <person name="Tungtrongchitr A."/>
            <person name="Tsui S.K.W."/>
        </authorList>
    </citation>
    <scope>NUCLEOTIDE SEQUENCE [LARGE SCALE GENOMIC DNA]</scope>
    <source>
        <strain evidence="7">PWHHKU_190912</strain>
    </source>
</reference>
<feature type="domain" description="AN1-type" evidence="6">
    <location>
        <begin position="224"/>
        <end position="273"/>
    </location>
</feature>
<comment type="caution">
    <text evidence="7">The sequence shown here is derived from an EMBL/GenBank/DDBJ whole genome shotgun (WGS) entry which is preliminary data.</text>
</comment>
<name>A0ABQ8T0C5_PERAM</name>
<gene>
    <name evidence="7" type="ORF">ANN_07489</name>
</gene>
<feature type="region of interest" description="Disordered" evidence="5">
    <location>
        <begin position="272"/>
        <end position="292"/>
    </location>
</feature>